<sequence length="154" mass="16875">MKRGAWRQRRFPIEFRIPESYPELPGEPPPEIVETPSDDSAMADLATNLWRVSKKLTAEQNGDAARARRLASRHAQAAQESLAEAGVQVQDHDGMPFHPGLALDVIAYEPRPGTVTETVAETVRPSVYRAGRCIQIGQVVVAQPEGEGAQQHDA</sequence>
<reference evidence="1 2" key="1">
    <citation type="submission" date="2017-04" db="EMBL/GenBank/DDBJ databases">
        <authorList>
            <person name="Afonso C.L."/>
            <person name="Miller P.J."/>
            <person name="Scott M.A."/>
            <person name="Spackman E."/>
            <person name="Goraichik I."/>
            <person name="Dimitrov K.M."/>
            <person name="Suarez D.L."/>
            <person name="Swayne D.E."/>
        </authorList>
    </citation>
    <scope>NUCLEOTIDE SEQUENCE [LARGE SCALE GENOMIC DNA]</scope>
    <source>
        <strain evidence="1 2">DSM 43828</strain>
    </source>
</reference>
<dbReference type="EMBL" id="FWXV01000003">
    <property type="protein sequence ID" value="SMD07831.1"/>
    <property type="molecule type" value="Genomic_DNA"/>
</dbReference>
<dbReference type="Proteomes" id="UP000192674">
    <property type="component" value="Unassembled WGS sequence"/>
</dbReference>
<gene>
    <name evidence="1" type="ORF">SAMN05661093_04242</name>
</gene>
<evidence type="ECO:0000313" key="2">
    <source>
        <dbReference type="Proteomes" id="UP000192674"/>
    </source>
</evidence>
<keyword evidence="2" id="KW-1185">Reference proteome</keyword>
<protein>
    <recommendedName>
        <fullName evidence="3">Nucleotide exchange factor GrpE</fullName>
    </recommendedName>
</protein>
<accession>A0A1W2EDN7</accession>
<name>A0A1W2EDN7_KIBAR</name>
<proteinExistence type="predicted"/>
<dbReference type="AlphaFoldDB" id="A0A1W2EDN7"/>
<dbReference type="OrthoDB" id="3213585at2"/>
<evidence type="ECO:0008006" key="3">
    <source>
        <dbReference type="Google" id="ProtNLM"/>
    </source>
</evidence>
<evidence type="ECO:0000313" key="1">
    <source>
        <dbReference type="EMBL" id="SMD07831.1"/>
    </source>
</evidence>
<dbReference type="RefSeq" id="WP_084428568.1">
    <property type="nucleotide sequence ID" value="NZ_FWXV01000003.1"/>
</dbReference>
<organism evidence="1 2">
    <name type="scientific">Kibdelosporangium aridum</name>
    <dbReference type="NCBI Taxonomy" id="2030"/>
    <lineage>
        <taxon>Bacteria</taxon>
        <taxon>Bacillati</taxon>
        <taxon>Actinomycetota</taxon>
        <taxon>Actinomycetes</taxon>
        <taxon>Pseudonocardiales</taxon>
        <taxon>Pseudonocardiaceae</taxon>
        <taxon>Kibdelosporangium</taxon>
    </lineage>
</organism>